<feature type="domain" description="Calcineurin-like phosphoesterase" evidence="1">
    <location>
        <begin position="3"/>
        <end position="244"/>
    </location>
</feature>
<evidence type="ECO:0000259" key="1">
    <source>
        <dbReference type="Pfam" id="PF00149"/>
    </source>
</evidence>
<dbReference type="PANTHER" id="PTHR37844">
    <property type="entry name" value="SER/THR PROTEIN PHOSPHATASE SUPERFAMILY (AFU_ORTHOLOGUE AFUA_1G14840)"/>
    <property type="match status" value="1"/>
</dbReference>
<dbReference type="PANTHER" id="PTHR37844:SF2">
    <property type="entry name" value="SER_THR PROTEIN PHOSPHATASE SUPERFAMILY (AFU_ORTHOLOGUE AFUA_1G14840)"/>
    <property type="match status" value="1"/>
</dbReference>
<dbReference type="InterPro" id="IPR029052">
    <property type="entry name" value="Metallo-depent_PP-like"/>
</dbReference>
<dbReference type="Gene3D" id="3.60.21.10">
    <property type="match status" value="1"/>
</dbReference>
<accession>A0ABT3J4C7</accession>
<dbReference type="EMBL" id="JAPDOG010000011">
    <property type="protein sequence ID" value="MCW3782520.1"/>
    <property type="molecule type" value="Genomic_DNA"/>
</dbReference>
<keyword evidence="3" id="KW-1185">Reference proteome</keyword>
<dbReference type="SUPFAM" id="SSF56300">
    <property type="entry name" value="Metallo-dependent phosphatases"/>
    <property type="match status" value="1"/>
</dbReference>
<dbReference type="InterPro" id="IPR004843">
    <property type="entry name" value="Calcineurin-like_PHP"/>
</dbReference>
<dbReference type="RefSeq" id="WP_264772253.1">
    <property type="nucleotide sequence ID" value="NZ_JAPDOG010000011.1"/>
</dbReference>
<protein>
    <submittedName>
        <fullName evidence="2">Metallophosphoesterase</fullName>
    </submittedName>
</protein>
<evidence type="ECO:0000313" key="2">
    <source>
        <dbReference type="EMBL" id="MCW3782520.1"/>
    </source>
</evidence>
<sequence>MARFLFWSDLHCEFAPFEIPVPGCQPGATPGAPAREEIDAILLPGDIDTRGRHVSQMICIWDLWRVPVLAVPGNHEPYGAKRYQKHEAEERTRIADARALGVDIDVLRRGLRVIGDTRVIGATLWTDMRLHPEFASGAQIAIGAEMNDYDQIKWFDEAKRVYRKMIPADTIAMHSADKAYILDRLAEPFDGRTLVMTHHLPVRQALARHRQDRRNPVDGAYASDLWHTVGAFRIDAWIHGHSHDAEEVRLEGAEGPVAFLSNMRGYPGEATRFDPLRVLDSAAPWPALAEEAPAFA</sequence>
<dbReference type="Proteomes" id="UP001207582">
    <property type="component" value="Unassembled WGS sequence"/>
</dbReference>
<dbReference type="Pfam" id="PF00149">
    <property type="entry name" value="Metallophos"/>
    <property type="match status" value="1"/>
</dbReference>
<evidence type="ECO:0000313" key="3">
    <source>
        <dbReference type="Proteomes" id="UP001207582"/>
    </source>
</evidence>
<name>A0ABT3J4C7_9RHOB</name>
<reference evidence="2 3" key="1">
    <citation type="submission" date="2022-10" db="EMBL/GenBank/DDBJ databases">
        <title>Defluviimonas sp. CAU 1641 isolated from mud.</title>
        <authorList>
            <person name="Kim W."/>
        </authorList>
    </citation>
    <scope>NUCLEOTIDE SEQUENCE [LARGE SCALE GENOMIC DNA]</scope>
    <source>
        <strain evidence="2 3">CAU 1641</strain>
    </source>
</reference>
<gene>
    <name evidence="2" type="ORF">OM960_13090</name>
</gene>
<organism evidence="2 3">
    <name type="scientific">Defluviimonas salinarum</name>
    <dbReference type="NCBI Taxonomy" id="2992147"/>
    <lineage>
        <taxon>Bacteria</taxon>
        <taxon>Pseudomonadati</taxon>
        <taxon>Pseudomonadota</taxon>
        <taxon>Alphaproteobacteria</taxon>
        <taxon>Rhodobacterales</taxon>
        <taxon>Paracoccaceae</taxon>
        <taxon>Albidovulum</taxon>
    </lineage>
</organism>
<proteinExistence type="predicted"/>
<comment type="caution">
    <text evidence="2">The sequence shown here is derived from an EMBL/GenBank/DDBJ whole genome shotgun (WGS) entry which is preliminary data.</text>
</comment>